<feature type="domain" description="N-acetyltransferase" evidence="1">
    <location>
        <begin position="18"/>
        <end position="172"/>
    </location>
</feature>
<proteinExistence type="predicted"/>
<dbReference type="InterPro" id="IPR016181">
    <property type="entry name" value="Acyl_CoA_acyltransferase"/>
</dbReference>
<dbReference type="OrthoDB" id="9807426at2"/>
<evidence type="ECO:0000313" key="3">
    <source>
        <dbReference type="Proteomes" id="UP000276254"/>
    </source>
</evidence>
<dbReference type="KEGG" id="spha:D3Y57_00300"/>
<sequence length="172" mass="18825">MINADWSADLTTNSGFEFSVRPANALDEAALKSFFAGVTPEDLRFRFLTGLTTVGQSQIDAMTDVDHRTTENFLAFVDDGSELIATAMLACDGGMETGEVAMAILPHYKGRGVSWDLLNHVARYAKAKGVKTIQSIERRDHRAAIDMEREMGFVVGPYPGDPALTLVQRRLG</sequence>
<dbReference type="SUPFAM" id="SSF55729">
    <property type="entry name" value="Acyl-CoA N-acyltransferases (Nat)"/>
    <property type="match status" value="1"/>
</dbReference>
<accession>A0A494TAP2</accession>
<dbReference type="AlphaFoldDB" id="A0A494TAP2"/>
<dbReference type="GO" id="GO:0016747">
    <property type="term" value="F:acyltransferase activity, transferring groups other than amino-acyl groups"/>
    <property type="evidence" value="ECO:0007669"/>
    <property type="project" value="InterPro"/>
</dbReference>
<keyword evidence="2" id="KW-0614">Plasmid</keyword>
<keyword evidence="2" id="KW-0808">Transferase</keyword>
<dbReference type="RefSeq" id="WP_121150301.1">
    <property type="nucleotide sequence ID" value="NZ_CP032827.1"/>
</dbReference>
<dbReference type="InterPro" id="IPR000182">
    <property type="entry name" value="GNAT_dom"/>
</dbReference>
<dbReference type="Pfam" id="PF00583">
    <property type="entry name" value="Acetyltransf_1"/>
    <property type="match status" value="1"/>
</dbReference>
<dbReference type="PROSITE" id="PS51186">
    <property type="entry name" value="GNAT"/>
    <property type="match status" value="1"/>
</dbReference>
<keyword evidence="3" id="KW-1185">Reference proteome</keyword>
<dbReference type="CDD" id="cd04301">
    <property type="entry name" value="NAT_SF"/>
    <property type="match status" value="1"/>
</dbReference>
<organism evidence="2 3">
    <name type="scientific">Sphingomonas paeninsulae</name>
    <dbReference type="NCBI Taxonomy" id="2319844"/>
    <lineage>
        <taxon>Bacteria</taxon>
        <taxon>Pseudomonadati</taxon>
        <taxon>Pseudomonadota</taxon>
        <taxon>Alphaproteobacteria</taxon>
        <taxon>Sphingomonadales</taxon>
        <taxon>Sphingomonadaceae</taxon>
        <taxon>Sphingomonas</taxon>
    </lineage>
</organism>
<protein>
    <submittedName>
        <fullName evidence="2">GNAT family N-acetyltransferase</fullName>
    </submittedName>
</protein>
<evidence type="ECO:0000259" key="1">
    <source>
        <dbReference type="PROSITE" id="PS51186"/>
    </source>
</evidence>
<reference evidence="2 3" key="1">
    <citation type="submission" date="2018-09" db="EMBL/GenBank/DDBJ databases">
        <title>Sphingomonas peninsula sp. nov., isolated from fildes peninsula, Antarctic soil.</title>
        <authorList>
            <person name="Yingchao G."/>
        </authorList>
    </citation>
    <scope>NUCLEOTIDE SEQUENCE [LARGE SCALE GENOMIC DNA]</scope>
    <source>
        <strain evidence="2 3">YZ-8</strain>
        <plasmid evidence="2 3">unnamed2</plasmid>
    </source>
</reference>
<evidence type="ECO:0000313" key="2">
    <source>
        <dbReference type="EMBL" id="AYJ84592.1"/>
    </source>
</evidence>
<gene>
    <name evidence="2" type="ORF">D3Y57_00300</name>
</gene>
<dbReference type="EMBL" id="CP032827">
    <property type="protein sequence ID" value="AYJ84592.1"/>
    <property type="molecule type" value="Genomic_DNA"/>
</dbReference>
<dbReference type="Gene3D" id="3.40.630.30">
    <property type="match status" value="1"/>
</dbReference>
<geneLocation type="plasmid" evidence="2">
    <name>unnamed2</name>
</geneLocation>
<dbReference type="Proteomes" id="UP000276254">
    <property type="component" value="Plasmid unnamed2"/>
</dbReference>
<name>A0A494TAP2_SPHPE</name>